<protein>
    <submittedName>
        <fullName evidence="1">MBL fold metallo-hydrolase</fullName>
    </submittedName>
</protein>
<keyword evidence="2" id="KW-1185">Reference proteome</keyword>
<organism evidence="1 2">
    <name type="scientific">Aristaeella hokkaidonensis</name>
    <dbReference type="NCBI Taxonomy" id="3046382"/>
    <lineage>
        <taxon>Bacteria</taxon>
        <taxon>Bacillati</taxon>
        <taxon>Bacillota</taxon>
        <taxon>Clostridia</taxon>
        <taxon>Eubacteriales</taxon>
        <taxon>Aristaeellaceae</taxon>
        <taxon>Aristaeella</taxon>
    </lineage>
</organism>
<reference evidence="1" key="1">
    <citation type="submission" date="2021-01" db="EMBL/GenBank/DDBJ databases">
        <title>Complete genome sequence of Clostridiales bacterium R-7.</title>
        <authorList>
            <person name="Mahoney-Kurpe S.C."/>
            <person name="Palevich N."/>
            <person name="Koike S."/>
            <person name="Moon C.D."/>
            <person name="Attwood G.T."/>
        </authorList>
    </citation>
    <scope>NUCLEOTIDE SEQUENCE</scope>
    <source>
        <strain evidence="1">R-7</strain>
    </source>
</reference>
<dbReference type="Proteomes" id="UP000682782">
    <property type="component" value="Chromosome"/>
</dbReference>
<name>A0AC61NA44_9FIRM</name>
<gene>
    <name evidence="1" type="ORF">JYE49_01585</name>
</gene>
<evidence type="ECO:0000313" key="1">
    <source>
        <dbReference type="EMBL" id="QUC67421.1"/>
    </source>
</evidence>
<sequence length="280" mass="30081">MKKILLTSLLVLSLLCSAGCGEQTEEPEMSLLAINVRKADALLLRCGQSAYLIDTGIKKNSDILLDVLRKEGITKLTGVILTHTHADHTGGLKALLESEIVVENIYTSKYYVLKKEDGKHPVEKATKKTDHEINYLASGDTLPLDGGKLTVLGPLELNEEAENNNSLVILAEGGGGSILLTGDMEFPEEDSLLKAGLIPHADVLKVGNHGEGDATSNAFVNAVQPSLAVISTNTEDEPDTPDPRVLKLLDDNKIPVLITQDANEGVLITLRNGEITTEMK</sequence>
<evidence type="ECO:0000313" key="2">
    <source>
        <dbReference type="Proteomes" id="UP000682782"/>
    </source>
</evidence>
<dbReference type="EMBL" id="CP068393">
    <property type="protein sequence ID" value="QUC67421.1"/>
    <property type="molecule type" value="Genomic_DNA"/>
</dbReference>
<proteinExistence type="predicted"/>
<accession>A0AC61NA44</accession>